<feature type="compositionally biased region" description="Basic and acidic residues" evidence="12">
    <location>
        <begin position="541"/>
        <end position="551"/>
    </location>
</feature>
<dbReference type="InterPro" id="IPR050187">
    <property type="entry name" value="Lipid_Phosphate_FormReg"/>
</dbReference>
<keyword evidence="11" id="KW-0472">Membrane</keyword>
<keyword evidence="9" id="KW-0811">Translocation</keyword>
<comment type="caution">
    <text evidence="13">The sequence shown here is derived from an EMBL/GenBank/DDBJ whole genome shotgun (WGS) entry which is preliminary data.</text>
</comment>
<keyword evidence="4" id="KW-0813">Transport</keyword>
<feature type="region of interest" description="Disordered" evidence="12">
    <location>
        <begin position="262"/>
        <end position="281"/>
    </location>
</feature>
<feature type="compositionally biased region" description="Pro residues" evidence="12">
    <location>
        <begin position="367"/>
        <end position="402"/>
    </location>
</feature>
<feature type="region of interest" description="Disordered" evidence="12">
    <location>
        <begin position="541"/>
        <end position="568"/>
    </location>
</feature>
<evidence type="ECO:0000256" key="12">
    <source>
        <dbReference type="SAM" id="MobiDB-lite"/>
    </source>
</evidence>
<comment type="similarity">
    <text evidence="2">Belongs to the TIM54 family.</text>
</comment>
<evidence type="ECO:0000256" key="4">
    <source>
        <dbReference type="ARBA" id="ARBA00022448"/>
    </source>
</evidence>
<feature type="compositionally biased region" description="Pro residues" evidence="12">
    <location>
        <begin position="327"/>
        <end position="336"/>
    </location>
</feature>
<evidence type="ECO:0000256" key="5">
    <source>
        <dbReference type="ARBA" id="ARBA00022692"/>
    </source>
</evidence>
<evidence type="ECO:0000256" key="8">
    <source>
        <dbReference type="ARBA" id="ARBA00022989"/>
    </source>
</evidence>
<sequence>MSEFEKTGVRVAVKRNEAIPSGAAKSCQPVIRLKTLTSGVGKVRGHKNTEFQKNGGTSAGQTQQVRHVMCKYKYTKREAGALRTLFQGFDISLNDDSISIDQIRSCLMSKLFSRALIFNDPQFETSTEGIPPQQISNQKKSEPGIPNVKLKLPSRNWLIFLSVTGSFTAALLYDRYAKKKTQQKWCKLVSHLADETLDTAAMPRKVTVFLSAPPGDGLSPARDHFREYVKPLLVAAAIDWEVIEGRKEGDIQKGLAEKLRRMRRSSGEGDQGVVESDDKEAGKAAVAEYRRTHDIHEFGGIRGDIVLGRHTWKEYVRGLHEGWLGPVDPPPPPPTEPASADSNLTESAVPEPTPQERHSGESGETNPLPPTHPSDPPPPPDPPKPAPDILPFISPPQYPNAPTPLSIPSSFDPSTPIQFPHVLGFLNTPTRIYRFLTRRYLADAIGREVASIVLTSGIQGWDYQEADAGRGASQFEDGQAAETAGSRAVQSALEHEELDWQKRIRKRDKGQEGQERVWLDDIALDPRIASRMTRFAALAREEEERAERIESGTEGPIVLEKPADRDGL</sequence>
<evidence type="ECO:0000313" key="14">
    <source>
        <dbReference type="Proteomes" id="UP000698800"/>
    </source>
</evidence>
<evidence type="ECO:0000256" key="1">
    <source>
        <dbReference type="ARBA" id="ARBA00004434"/>
    </source>
</evidence>
<evidence type="ECO:0000256" key="9">
    <source>
        <dbReference type="ARBA" id="ARBA00023010"/>
    </source>
</evidence>
<name>A0A9P8I7W7_9PEZI</name>
<accession>A0A9P8I7W7</accession>
<protein>
    <recommendedName>
        <fullName evidence="3">Mitochondrial import inner membrane translocase subunit TIM54</fullName>
    </recommendedName>
</protein>
<evidence type="ECO:0000256" key="2">
    <source>
        <dbReference type="ARBA" id="ARBA00006355"/>
    </source>
</evidence>
<evidence type="ECO:0000256" key="11">
    <source>
        <dbReference type="ARBA" id="ARBA00023136"/>
    </source>
</evidence>
<feature type="compositionally biased region" description="Polar residues" evidence="12">
    <location>
        <begin position="125"/>
        <end position="138"/>
    </location>
</feature>
<dbReference type="InterPro" id="IPR021056">
    <property type="entry name" value="Mt_import_IM_translocase_Tim54"/>
</dbReference>
<evidence type="ECO:0000256" key="3">
    <source>
        <dbReference type="ARBA" id="ARBA00020796"/>
    </source>
</evidence>
<dbReference type="Pfam" id="PF11711">
    <property type="entry name" value="Tim54"/>
    <property type="match status" value="1"/>
</dbReference>
<dbReference type="EMBL" id="JAGHQL010000011">
    <property type="protein sequence ID" value="KAH0544954.1"/>
    <property type="molecule type" value="Genomic_DNA"/>
</dbReference>
<keyword evidence="6" id="KW-0999">Mitochondrion inner membrane</keyword>
<keyword evidence="8" id="KW-1133">Transmembrane helix</keyword>
<dbReference type="Proteomes" id="UP000698800">
    <property type="component" value="Unassembled WGS sequence"/>
</dbReference>
<reference evidence="13" key="1">
    <citation type="submission" date="2021-03" db="EMBL/GenBank/DDBJ databases">
        <title>Comparative genomics and phylogenomic investigation of the class Geoglossomycetes provide insights into ecological specialization and systematics.</title>
        <authorList>
            <person name="Melie T."/>
            <person name="Pirro S."/>
            <person name="Miller A.N."/>
            <person name="Quandt A."/>
        </authorList>
    </citation>
    <scope>NUCLEOTIDE SEQUENCE</scope>
    <source>
        <strain evidence="13">GBOQ0MN5Z8</strain>
    </source>
</reference>
<evidence type="ECO:0000256" key="7">
    <source>
        <dbReference type="ARBA" id="ARBA00022927"/>
    </source>
</evidence>
<feature type="region of interest" description="Disordered" evidence="12">
    <location>
        <begin position="125"/>
        <end position="145"/>
    </location>
</feature>
<keyword evidence="5" id="KW-0812">Transmembrane</keyword>
<dbReference type="GO" id="GO:0015031">
    <property type="term" value="P:protein transport"/>
    <property type="evidence" value="ECO:0007669"/>
    <property type="project" value="UniProtKB-KW"/>
</dbReference>
<comment type="subcellular location">
    <subcellularLocation>
        <location evidence="1">Mitochondrion inner membrane</location>
        <topology evidence="1">Single-pass membrane protein</topology>
    </subcellularLocation>
</comment>
<dbReference type="GO" id="GO:0005743">
    <property type="term" value="C:mitochondrial inner membrane"/>
    <property type="evidence" value="ECO:0007669"/>
    <property type="project" value="UniProtKB-SubCell"/>
</dbReference>
<evidence type="ECO:0000256" key="6">
    <source>
        <dbReference type="ARBA" id="ARBA00022792"/>
    </source>
</evidence>
<dbReference type="AlphaFoldDB" id="A0A9P8I7W7"/>
<organism evidence="13 14">
    <name type="scientific">Glutinoglossum americanum</name>
    <dbReference type="NCBI Taxonomy" id="1670608"/>
    <lineage>
        <taxon>Eukaryota</taxon>
        <taxon>Fungi</taxon>
        <taxon>Dikarya</taxon>
        <taxon>Ascomycota</taxon>
        <taxon>Pezizomycotina</taxon>
        <taxon>Geoglossomycetes</taxon>
        <taxon>Geoglossales</taxon>
        <taxon>Geoglossaceae</taxon>
        <taxon>Glutinoglossum</taxon>
    </lineage>
</organism>
<evidence type="ECO:0000256" key="10">
    <source>
        <dbReference type="ARBA" id="ARBA00023128"/>
    </source>
</evidence>
<feature type="region of interest" description="Disordered" evidence="12">
    <location>
        <begin position="324"/>
        <end position="407"/>
    </location>
</feature>
<keyword evidence="14" id="KW-1185">Reference proteome</keyword>
<evidence type="ECO:0000313" key="13">
    <source>
        <dbReference type="EMBL" id="KAH0544954.1"/>
    </source>
</evidence>
<keyword evidence="10" id="KW-0496">Mitochondrion</keyword>
<dbReference type="OrthoDB" id="5598305at2759"/>
<dbReference type="PANTHER" id="PTHR12358">
    <property type="entry name" value="SPHINGOSINE KINASE"/>
    <property type="match status" value="1"/>
</dbReference>
<gene>
    <name evidence="13" type="ORF">FGG08_000880</name>
</gene>
<keyword evidence="7" id="KW-0653">Protein transport</keyword>
<proteinExistence type="inferred from homology"/>
<dbReference type="PANTHER" id="PTHR12358:SF101">
    <property type="entry name" value="MITOCHONDRIAL IMPORT INNER MEMBRANE TRANSLOCASE SUBUNIT TIM54"/>
    <property type="match status" value="1"/>
</dbReference>